<evidence type="ECO:0000256" key="10">
    <source>
        <dbReference type="ARBA" id="ARBA00023065"/>
    </source>
</evidence>
<dbReference type="NCBIfam" id="TIGR00797">
    <property type="entry name" value="matE"/>
    <property type="match status" value="1"/>
</dbReference>
<evidence type="ECO:0000256" key="5">
    <source>
        <dbReference type="ARBA" id="ARBA00022448"/>
    </source>
</evidence>
<keyword evidence="9 13" id="KW-1133">Transmembrane helix</keyword>
<keyword evidence="7" id="KW-1003">Cell membrane</keyword>
<organism evidence="14 15">
    <name type="scientific">Hungatella hathewayi</name>
    <dbReference type="NCBI Taxonomy" id="154046"/>
    <lineage>
        <taxon>Bacteria</taxon>
        <taxon>Bacillati</taxon>
        <taxon>Bacillota</taxon>
        <taxon>Clostridia</taxon>
        <taxon>Lachnospirales</taxon>
        <taxon>Lachnospiraceae</taxon>
        <taxon>Hungatella</taxon>
    </lineage>
</organism>
<dbReference type="GO" id="GO:0005886">
    <property type="term" value="C:plasma membrane"/>
    <property type="evidence" value="ECO:0007669"/>
    <property type="project" value="UniProtKB-SubCell"/>
</dbReference>
<evidence type="ECO:0000256" key="13">
    <source>
        <dbReference type="SAM" id="Phobius"/>
    </source>
</evidence>
<feature type="transmembrane region" description="Helical" evidence="13">
    <location>
        <begin position="393"/>
        <end position="415"/>
    </location>
</feature>
<feature type="transmembrane region" description="Helical" evidence="13">
    <location>
        <begin position="98"/>
        <end position="120"/>
    </location>
</feature>
<feature type="transmembrane region" description="Helical" evidence="13">
    <location>
        <begin position="244"/>
        <end position="267"/>
    </location>
</feature>
<comment type="function">
    <text evidence="1">Multidrug efflux pump.</text>
</comment>
<evidence type="ECO:0000256" key="1">
    <source>
        <dbReference type="ARBA" id="ARBA00003408"/>
    </source>
</evidence>
<feature type="transmembrane region" description="Helical" evidence="13">
    <location>
        <begin position="201"/>
        <end position="223"/>
    </location>
</feature>
<dbReference type="PANTHER" id="PTHR43298:SF2">
    <property type="entry name" value="FMN_FAD EXPORTER YEEO-RELATED"/>
    <property type="match status" value="1"/>
</dbReference>
<feature type="transmembrane region" description="Helical" evidence="13">
    <location>
        <begin position="421"/>
        <end position="443"/>
    </location>
</feature>
<evidence type="ECO:0000256" key="6">
    <source>
        <dbReference type="ARBA" id="ARBA00022449"/>
    </source>
</evidence>
<dbReference type="InterPro" id="IPR050222">
    <property type="entry name" value="MATE_MdtK"/>
</dbReference>
<evidence type="ECO:0000256" key="2">
    <source>
        <dbReference type="ARBA" id="ARBA00004651"/>
    </source>
</evidence>
<comment type="subcellular location">
    <subcellularLocation>
        <location evidence="2">Cell membrane</location>
        <topology evidence="2">Multi-pass membrane protein</topology>
    </subcellularLocation>
</comment>
<keyword evidence="6" id="KW-0050">Antiport</keyword>
<gene>
    <name evidence="14" type="primary">mepA_33</name>
    <name evidence="14" type="ORF">ERS852407_05302</name>
</gene>
<dbReference type="GO" id="GO:0006811">
    <property type="term" value="P:monoatomic ion transport"/>
    <property type="evidence" value="ECO:0007669"/>
    <property type="project" value="UniProtKB-KW"/>
</dbReference>
<feature type="transmembrane region" description="Helical" evidence="13">
    <location>
        <begin position="325"/>
        <end position="344"/>
    </location>
</feature>
<evidence type="ECO:0000256" key="11">
    <source>
        <dbReference type="ARBA" id="ARBA00023136"/>
    </source>
</evidence>
<evidence type="ECO:0000313" key="14">
    <source>
        <dbReference type="EMBL" id="CUP21135.1"/>
    </source>
</evidence>
<evidence type="ECO:0000256" key="4">
    <source>
        <dbReference type="ARBA" id="ARBA00020268"/>
    </source>
</evidence>
<evidence type="ECO:0000256" key="8">
    <source>
        <dbReference type="ARBA" id="ARBA00022692"/>
    </source>
</evidence>
<feature type="transmembrane region" description="Helical" evidence="13">
    <location>
        <begin position="364"/>
        <end position="386"/>
    </location>
</feature>
<sequence length="459" mass="50451">MKTSVEVKENKMGTMKIPYLLFNMACPLTISLMVQAMYNIIDSLFVSRLGENALAAISLAVTLQNLMSSTASGLGVGINALVTSCLGEKNKKQASEAALNGILIEMICMVLFLFVGLFYTREYFLLQTDNEEIIGYGVQYLQLCMVGSLGIFGEVTFECLLQATGKNSCTMITQGTGAVINIILDAVFIFGLFGFPAMGIFGAALATVCGQWIAMGLAIFLNLKKNTDISFSLKGFRPDRHMMAAVFRVGVPTTVMASVSSLMSFLMNRLVAEFSTTAVAVFGIYNRLQHFVQTPMIGLNSSMVSIVAYNYGAKSKKRIMDSVKWGMIYGCTVMILASSCFVFFPEVLMSPFHPTEEMLRVGIPIFRIVGFTFLFSPTSVICSSLFQGMGNGHYSLIVTTARQLVVRIPLAYFLAQFGNMALIWFCWPISEVCSILISVFFLMKIYHKRIKPLETVCGG</sequence>
<keyword evidence="11 13" id="KW-0472">Membrane</keyword>
<feature type="transmembrane region" description="Helical" evidence="13">
    <location>
        <begin position="140"/>
        <end position="163"/>
    </location>
</feature>
<evidence type="ECO:0000256" key="12">
    <source>
        <dbReference type="ARBA" id="ARBA00031636"/>
    </source>
</evidence>
<evidence type="ECO:0000256" key="9">
    <source>
        <dbReference type="ARBA" id="ARBA00022989"/>
    </source>
</evidence>
<comment type="similarity">
    <text evidence="3">Belongs to the multi antimicrobial extrusion (MATE) (TC 2.A.66.1) family.</text>
</comment>
<evidence type="ECO:0000256" key="3">
    <source>
        <dbReference type="ARBA" id="ARBA00010199"/>
    </source>
</evidence>
<dbReference type="EMBL" id="CYZE01000021">
    <property type="protein sequence ID" value="CUP21135.1"/>
    <property type="molecule type" value="Genomic_DNA"/>
</dbReference>
<feature type="transmembrane region" description="Helical" evidence="13">
    <location>
        <begin position="175"/>
        <end position="195"/>
    </location>
</feature>
<feature type="transmembrane region" description="Helical" evidence="13">
    <location>
        <begin position="53"/>
        <end position="86"/>
    </location>
</feature>
<dbReference type="PANTHER" id="PTHR43298">
    <property type="entry name" value="MULTIDRUG RESISTANCE PROTEIN NORM-RELATED"/>
    <property type="match status" value="1"/>
</dbReference>
<protein>
    <recommendedName>
        <fullName evidence="4">Probable multidrug resistance protein NorM</fullName>
    </recommendedName>
    <alternativeName>
        <fullName evidence="12">Multidrug-efflux transporter</fullName>
    </alternativeName>
</protein>
<keyword evidence="5" id="KW-0813">Transport</keyword>
<reference evidence="14 15" key="1">
    <citation type="submission" date="2015-09" db="EMBL/GenBank/DDBJ databases">
        <authorList>
            <consortium name="Pathogen Informatics"/>
        </authorList>
    </citation>
    <scope>NUCLEOTIDE SEQUENCE [LARGE SCALE GENOMIC DNA]</scope>
    <source>
        <strain evidence="14 15">2789STDY5608850</strain>
    </source>
</reference>
<dbReference type="RefSeq" id="WP_055659749.1">
    <property type="nucleotide sequence ID" value="NZ_CABIXC010000021.1"/>
</dbReference>
<dbReference type="InterPro" id="IPR048279">
    <property type="entry name" value="MdtK-like"/>
</dbReference>
<keyword evidence="8 13" id="KW-0812">Transmembrane</keyword>
<dbReference type="PIRSF" id="PIRSF006603">
    <property type="entry name" value="DinF"/>
    <property type="match status" value="1"/>
</dbReference>
<feature type="transmembrane region" description="Helical" evidence="13">
    <location>
        <begin position="20"/>
        <end position="41"/>
    </location>
</feature>
<dbReference type="CDD" id="cd13144">
    <property type="entry name" value="MATE_like_4"/>
    <property type="match status" value="1"/>
</dbReference>
<name>A0A174LGZ3_9FIRM</name>
<dbReference type="GO" id="GO:0042910">
    <property type="term" value="F:xenobiotic transmembrane transporter activity"/>
    <property type="evidence" value="ECO:0007669"/>
    <property type="project" value="InterPro"/>
</dbReference>
<dbReference type="Pfam" id="PF01554">
    <property type="entry name" value="MatE"/>
    <property type="match status" value="2"/>
</dbReference>
<accession>A0A174LGZ3</accession>
<dbReference type="InterPro" id="IPR002528">
    <property type="entry name" value="MATE_fam"/>
</dbReference>
<proteinExistence type="inferred from homology"/>
<dbReference type="AlphaFoldDB" id="A0A174LGZ3"/>
<evidence type="ECO:0000256" key="7">
    <source>
        <dbReference type="ARBA" id="ARBA00022475"/>
    </source>
</evidence>
<feature type="transmembrane region" description="Helical" evidence="13">
    <location>
        <begin position="296"/>
        <end position="313"/>
    </location>
</feature>
<keyword evidence="10" id="KW-0406">Ion transport</keyword>
<dbReference type="Proteomes" id="UP000095651">
    <property type="component" value="Unassembled WGS sequence"/>
</dbReference>
<dbReference type="GO" id="GO:0015297">
    <property type="term" value="F:antiporter activity"/>
    <property type="evidence" value="ECO:0007669"/>
    <property type="project" value="UniProtKB-KW"/>
</dbReference>
<evidence type="ECO:0000313" key="15">
    <source>
        <dbReference type="Proteomes" id="UP000095651"/>
    </source>
</evidence>